<dbReference type="Pfam" id="PF01145">
    <property type="entry name" value="Band_7"/>
    <property type="match status" value="1"/>
</dbReference>
<dbReference type="Proteomes" id="UP000760480">
    <property type="component" value="Unassembled WGS sequence"/>
</dbReference>
<dbReference type="Gene3D" id="3.30.479.30">
    <property type="entry name" value="Band 7 domain"/>
    <property type="match status" value="1"/>
</dbReference>
<feature type="domain" description="Band 7" evidence="3">
    <location>
        <begin position="147"/>
        <end position="306"/>
    </location>
</feature>
<dbReference type="SUPFAM" id="SSF117892">
    <property type="entry name" value="Band 7/SPFH domain"/>
    <property type="match status" value="1"/>
</dbReference>
<evidence type="ECO:0000256" key="2">
    <source>
        <dbReference type="ARBA" id="ARBA00008164"/>
    </source>
</evidence>
<dbReference type="InterPro" id="IPR043202">
    <property type="entry name" value="Band-7_stomatin-like"/>
</dbReference>
<dbReference type="InterPro" id="IPR036013">
    <property type="entry name" value="Band_7/SPFH_dom_sf"/>
</dbReference>
<evidence type="ECO:0000313" key="5">
    <source>
        <dbReference type="Proteomes" id="UP000760480"/>
    </source>
</evidence>
<keyword evidence="5" id="KW-1185">Reference proteome</keyword>
<dbReference type="InterPro" id="IPR001107">
    <property type="entry name" value="Band_7"/>
</dbReference>
<gene>
    <name evidence="4" type="ORF">E4P82_02920</name>
</gene>
<dbReference type="RefSeq" id="WP_169247493.1">
    <property type="nucleotide sequence ID" value="NZ_SPMZ01000009.1"/>
</dbReference>
<accession>A0ABX1TJE8</accession>
<comment type="caution">
    <text evidence="4">The sequence shown here is derived from an EMBL/GenBank/DDBJ whole genome shotgun (WGS) entry which is preliminary data.</text>
</comment>
<dbReference type="SMART" id="SM00244">
    <property type="entry name" value="PHB"/>
    <property type="match status" value="1"/>
</dbReference>
<name>A0ABX1TJE8_9GAMM</name>
<sequence>MLGFQRIVIAQNERGLHLYDRRLAAILEPGVYRWFDPLRRHEVQRYDLSVAEFDHPWLDVLLRTEPALVARHFQVVETGEHQVGLIYKNGRLAGVLPPATRQAYWRGPVEVKVELLDIGSDYALSRAHAALLARPSATLAKTLNGFTLAAEVEDQHIGLLLVDGELVRTLPPGLHAFWRFNRSVKVETVDLRLQTVEVSGQEILTKDKVSLRVNLSAVYRIADPVKARGDLGNIAEYLYRTLQFGLRQAIGTQPLDGLLGDKDQLDRVVRNYVAERVEPHGLALETVGIKDVILPGEMKDILNQVVTAEKAAQANVIRRREEVAATRSLLNTAKLMEENPILLRLKELEALEKVVDKVERLTVFGGLDGVLRDTVRIDLPTH</sequence>
<evidence type="ECO:0000259" key="3">
    <source>
        <dbReference type="SMART" id="SM00244"/>
    </source>
</evidence>
<evidence type="ECO:0000313" key="4">
    <source>
        <dbReference type="EMBL" id="NMQ18239.1"/>
    </source>
</evidence>
<protein>
    <submittedName>
        <fullName evidence="4">Slipin family protein</fullName>
    </submittedName>
</protein>
<comment type="similarity">
    <text evidence="2">Belongs to the band 7/mec-2 family.</text>
</comment>
<dbReference type="EMBL" id="SPMZ01000009">
    <property type="protein sequence ID" value="NMQ18239.1"/>
    <property type="molecule type" value="Genomic_DNA"/>
</dbReference>
<dbReference type="CDD" id="cd13438">
    <property type="entry name" value="SPFH_eoslipins_u2"/>
    <property type="match status" value="1"/>
</dbReference>
<proteinExistence type="inferred from homology"/>
<dbReference type="PANTHER" id="PTHR10264">
    <property type="entry name" value="BAND 7 PROTEIN-RELATED"/>
    <property type="match status" value="1"/>
</dbReference>
<dbReference type="Gene3D" id="6.10.250.2090">
    <property type="match status" value="1"/>
</dbReference>
<dbReference type="PANTHER" id="PTHR10264:SF83">
    <property type="entry name" value="BLL5629 PROTEIN"/>
    <property type="match status" value="1"/>
</dbReference>
<evidence type="ECO:0000256" key="1">
    <source>
        <dbReference type="ARBA" id="ARBA00004167"/>
    </source>
</evidence>
<organism evidence="4 5">
    <name type="scientific">Candidatus Competibacter phosphatis</name>
    <dbReference type="NCBI Taxonomy" id="221280"/>
    <lineage>
        <taxon>Bacteria</taxon>
        <taxon>Pseudomonadati</taxon>
        <taxon>Pseudomonadota</taxon>
        <taxon>Gammaproteobacteria</taxon>
        <taxon>Candidatus Competibacteraceae</taxon>
        <taxon>Candidatus Competibacter</taxon>
    </lineage>
</organism>
<comment type="subcellular location">
    <subcellularLocation>
        <location evidence="1">Membrane</location>
        <topology evidence="1">Single-pass membrane protein</topology>
    </subcellularLocation>
</comment>
<reference evidence="4 5" key="1">
    <citation type="submission" date="2019-03" db="EMBL/GenBank/DDBJ databases">
        <title>Metabolic reconstructions from genomes of highly enriched 'Candidatus Accumulibacter' and 'Candidatus Competibacter' bioreactor populations.</title>
        <authorList>
            <person name="Annavajhala M.K."/>
            <person name="Welles L."/>
            <person name="Abbas B."/>
            <person name="Sorokin D."/>
            <person name="Park H."/>
            <person name="Van Loosdrecht M."/>
            <person name="Chandran K."/>
        </authorList>
    </citation>
    <scope>NUCLEOTIDE SEQUENCE [LARGE SCALE GENOMIC DNA]</scope>
    <source>
        <strain evidence="4 5">SBR_G</strain>
    </source>
</reference>